<name>A0A7F8PZI8_LEPWE</name>
<feature type="non-terminal residue" evidence="4">
    <location>
        <position position="1"/>
    </location>
</feature>
<dbReference type="GO" id="GO:0005730">
    <property type="term" value="C:nucleolus"/>
    <property type="evidence" value="ECO:0007669"/>
    <property type="project" value="TreeGrafter"/>
</dbReference>
<dbReference type="InterPro" id="IPR039844">
    <property type="entry name" value="URB1"/>
</dbReference>
<feature type="domain" description="URB1 C-terminal" evidence="2">
    <location>
        <begin position="342"/>
        <end position="420"/>
    </location>
</feature>
<dbReference type="Proteomes" id="UP000245341">
    <property type="component" value="Unplaced"/>
</dbReference>
<sequence length="439" mass="49651">SSSLEAFVTVAKKLPQEDVYDVVEGYIKISVECAEIFQLLSGEKRPDSEMLLIFQVFEAILLRTASDLSHFHVVGTNIVKKLMNNHMKLICESLYASGYRMARACLNLMAAMVTQGPEAARDVYSHFDLNKKTLYTLATKRDSKGVHDVRLAYIQFALSFLIASDDSTIAQVLELKEFIPCIFSSGIKEDRISTVNILLSTLKTKVCVFTQCSCHQKILLLLRAYEQNDLSLVNFRVFLWGPAAVEHHKTCRSLGKSLWQQPSVGDVLRLLDPDRMMKTILHFPQNRRLLPPEDAQELIFKDRRTVDLDGLYDPCFLLHLFSELTRPEFVVDCRKFLDSNSLGLTVTALSSYDPQMRAAAYYVLAAYYSQLEGARFREQSQLLYLLDVVRNGIRTQNMRLTFTLTLFIAKAALQILKPGTTACPLVGVNPEGVHDPPHV</sequence>
<dbReference type="GO" id="GO:0000463">
    <property type="term" value="P:maturation of LSU-rRNA from tricistronic rRNA transcript (SSU-rRNA, 5.8S rRNA, LSU-rRNA)"/>
    <property type="evidence" value="ECO:0007669"/>
    <property type="project" value="TreeGrafter"/>
</dbReference>
<dbReference type="KEGG" id="lww:102748213"/>
<dbReference type="InterPro" id="IPR021714">
    <property type="entry name" value="URB1_N"/>
</dbReference>
<evidence type="ECO:0000313" key="4">
    <source>
        <dbReference type="RefSeq" id="XP_030874249.1"/>
    </source>
</evidence>
<dbReference type="RefSeq" id="XP_030874249.1">
    <property type="nucleotide sequence ID" value="XM_031018389.1"/>
</dbReference>
<dbReference type="Pfam" id="PF16201">
    <property type="entry name" value="NopRA1"/>
    <property type="match status" value="1"/>
</dbReference>
<dbReference type="OrthoDB" id="72892at2759"/>
<dbReference type="Pfam" id="PF11707">
    <property type="entry name" value="Npa1"/>
    <property type="match status" value="1"/>
</dbReference>
<dbReference type="GeneID" id="102748213"/>
<feature type="domain" description="URB1 N-terminal" evidence="1">
    <location>
        <begin position="33"/>
        <end position="221"/>
    </location>
</feature>
<evidence type="ECO:0000313" key="3">
    <source>
        <dbReference type="Proteomes" id="UP000245341"/>
    </source>
</evidence>
<reference evidence="4" key="1">
    <citation type="submission" date="2025-08" db="UniProtKB">
        <authorList>
            <consortium name="RefSeq"/>
        </authorList>
    </citation>
    <scope>IDENTIFICATION</scope>
    <source>
        <tissue evidence="4">Liver</tissue>
    </source>
</reference>
<evidence type="ECO:0000259" key="1">
    <source>
        <dbReference type="Pfam" id="PF11707"/>
    </source>
</evidence>
<dbReference type="PANTHER" id="PTHR13500:SF0">
    <property type="entry name" value="NUCLEOLAR PRE-RIBOSOMAL-ASSOCIATED PROTEIN 1"/>
    <property type="match status" value="1"/>
</dbReference>
<keyword evidence="3" id="KW-1185">Reference proteome</keyword>
<evidence type="ECO:0000259" key="2">
    <source>
        <dbReference type="Pfam" id="PF16201"/>
    </source>
</evidence>
<proteinExistence type="predicted"/>
<gene>
    <name evidence="4" type="primary">LOC102748213</name>
</gene>
<protein>
    <submittedName>
        <fullName evidence="4">Nucleolar pre-ribosomal-associated protein 1-like</fullName>
    </submittedName>
</protein>
<organism evidence="3 4">
    <name type="scientific">Leptonychotes weddellii</name>
    <name type="common">Weddell seal</name>
    <name type="synonym">Otaria weddellii</name>
    <dbReference type="NCBI Taxonomy" id="9713"/>
    <lineage>
        <taxon>Eukaryota</taxon>
        <taxon>Metazoa</taxon>
        <taxon>Chordata</taxon>
        <taxon>Craniata</taxon>
        <taxon>Vertebrata</taxon>
        <taxon>Euteleostomi</taxon>
        <taxon>Mammalia</taxon>
        <taxon>Eutheria</taxon>
        <taxon>Laurasiatheria</taxon>
        <taxon>Carnivora</taxon>
        <taxon>Caniformia</taxon>
        <taxon>Pinnipedia</taxon>
        <taxon>Phocidae</taxon>
        <taxon>Monachinae</taxon>
        <taxon>Lobodontini</taxon>
        <taxon>Leptonychotes</taxon>
    </lineage>
</organism>
<dbReference type="GO" id="GO:0000466">
    <property type="term" value="P:maturation of 5.8S rRNA from tricistronic rRNA transcript (SSU-rRNA, 5.8S rRNA, LSU-rRNA)"/>
    <property type="evidence" value="ECO:0007669"/>
    <property type="project" value="TreeGrafter"/>
</dbReference>
<dbReference type="InterPro" id="IPR032436">
    <property type="entry name" value="URB1_C"/>
</dbReference>
<accession>A0A7F8PZI8</accession>
<dbReference type="AlphaFoldDB" id="A0A7F8PZI8"/>
<dbReference type="PANTHER" id="PTHR13500">
    <property type="entry name" value="NUCLEOLAR PRERIBOSOMAL-ASSOCIATED PROTEIN 1"/>
    <property type="match status" value="1"/>
</dbReference>